<dbReference type="Pfam" id="PF00753">
    <property type="entry name" value="Lactamase_B"/>
    <property type="match status" value="1"/>
</dbReference>
<dbReference type="SUPFAM" id="SSF56281">
    <property type="entry name" value="Metallo-hydrolase/oxidoreductase"/>
    <property type="match status" value="1"/>
</dbReference>
<dbReference type="Proteomes" id="UP000075613">
    <property type="component" value="Unassembled WGS sequence"/>
</dbReference>
<keyword evidence="3" id="KW-1185">Reference proteome</keyword>
<evidence type="ECO:0000313" key="2">
    <source>
        <dbReference type="EMBL" id="KXU91132.1"/>
    </source>
</evidence>
<dbReference type="InterPro" id="IPR001279">
    <property type="entry name" value="Metallo-B-lactamas"/>
</dbReference>
<feature type="domain" description="Metallo-beta-lactamase" evidence="1">
    <location>
        <begin position="26"/>
        <end position="94"/>
    </location>
</feature>
<reference evidence="2 3" key="1">
    <citation type="journal article" date="2015" name="Int. J. Syst. Evol. Microbiol.">
        <title>Burkholderia monticola sp. nov., isolated from mountain soil.</title>
        <authorList>
            <person name="Baek I."/>
            <person name="Seo B."/>
            <person name="Lee I."/>
            <person name="Yi H."/>
            <person name="Chun J."/>
        </authorList>
    </citation>
    <scope>NUCLEOTIDE SEQUENCE [LARGE SCALE GENOMIC DNA]</scope>
    <source>
        <strain evidence="2 3">JC2948</strain>
    </source>
</reference>
<dbReference type="Gene3D" id="3.60.15.10">
    <property type="entry name" value="Ribonuclease Z/Hydroxyacylglutathione hydrolase-like"/>
    <property type="match status" value="1"/>
</dbReference>
<dbReference type="InterPro" id="IPR036866">
    <property type="entry name" value="RibonucZ/Hydroxyglut_hydro"/>
</dbReference>
<proteinExistence type="predicted"/>
<protein>
    <recommendedName>
        <fullName evidence="1">Metallo-beta-lactamase domain-containing protein</fullName>
    </recommendedName>
</protein>
<dbReference type="PANTHER" id="PTHR30619:SF1">
    <property type="entry name" value="RECOMBINATION PROTEIN 2"/>
    <property type="match status" value="1"/>
</dbReference>
<comment type="caution">
    <text evidence="2">The sequence shown here is derived from an EMBL/GenBank/DDBJ whole genome shotgun (WGS) entry which is preliminary data.</text>
</comment>
<dbReference type="OrthoDB" id="9761531at2"/>
<organism evidence="2 3">
    <name type="scientific">Paraburkholderia monticola</name>
    <dbReference type="NCBI Taxonomy" id="1399968"/>
    <lineage>
        <taxon>Bacteria</taxon>
        <taxon>Pseudomonadati</taxon>
        <taxon>Pseudomonadota</taxon>
        <taxon>Betaproteobacteria</taxon>
        <taxon>Burkholderiales</taxon>
        <taxon>Burkholderiaceae</taxon>
        <taxon>Paraburkholderia</taxon>
    </lineage>
</organism>
<sequence>MIMAKSVTDRNLAAGERVRVCSYNVRHGDCTLVEYVRDEAVQFRLLVDAGERLPHALIAHLAENPRNDGRPDIDVVMLSHVDNDHQGGLPQLLEGKITIGEYLGPCLPAFRRLAWLFADRVRNAVERVQEWENALLAAKVPVSYPFEGYSSRFVNGRVVLSILSPASRLIEALALSDGEELGNLLMRAPLPSEWLLEADLSDASDDGDDFAFLRSIFRTGSSASPDDFATGLPRPGPLDADAVRSANTHESAQRLDPEFFGNHVLNDTSLVAVLDVHLGGAHRKRIVLAGDQENWSYIAAKHPVGLGIDVLKAPHHGGKLFIEGRSDAQNDVYAWLRPRSVMVSASGRHGLPELNFRNVVRSIGASLVCPNVRRVETLAGALPAASDSDSCFSVFQCESSVEKRSVTVLTLTGSNSTADAYACVQGLGDQAFTPIVVLNQNVTSPSESFVRWTQGELEKHSNWIAKQLKQNHKNFLSRLTSSTKPQLAKLDHRLERWTDLAILARKDGRHALVADPGPVLRFGRRHRKFFVAQSEWRNGRTSDIYRMPSKADIDDTIRWVRGILKIYVHSNPAPESVYARDAIAVLTSCDWDMLAAFIALRTGLPMDVILEEIVPLLVPIFADEFTAQLCSTYYGHSRWTKGAATICLRRDSEEEGQLNVDEWSDDIICERYAEWTGSHFEKVLKMAERDALMLNLAYRHKGQWTTYSHMQGFLEKNRYSGKSEFPEAFVEAISLTPWIPVW</sequence>
<dbReference type="PANTHER" id="PTHR30619">
    <property type="entry name" value="DNA INTERNALIZATION/COMPETENCE PROTEIN COMEC/REC2"/>
    <property type="match status" value="1"/>
</dbReference>
<evidence type="ECO:0000259" key="1">
    <source>
        <dbReference type="Pfam" id="PF00753"/>
    </source>
</evidence>
<evidence type="ECO:0000313" key="3">
    <source>
        <dbReference type="Proteomes" id="UP000075613"/>
    </source>
</evidence>
<dbReference type="RefSeq" id="WP_082814156.1">
    <property type="nucleotide sequence ID" value="NZ_LRBG01000001.1"/>
</dbReference>
<gene>
    <name evidence="2" type="ORF">CI15_00630</name>
</gene>
<dbReference type="InterPro" id="IPR052159">
    <property type="entry name" value="Competence_DNA_uptake"/>
</dbReference>
<dbReference type="AlphaFoldDB" id="A0A149Q1G3"/>
<accession>A0A149Q1G3</accession>
<dbReference type="EMBL" id="LRBG01000001">
    <property type="protein sequence ID" value="KXU91132.1"/>
    <property type="molecule type" value="Genomic_DNA"/>
</dbReference>
<name>A0A149Q1G3_9BURK</name>